<dbReference type="InterPro" id="IPR029058">
    <property type="entry name" value="AB_hydrolase_fold"/>
</dbReference>
<dbReference type="InterPro" id="IPR000801">
    <property type="entry name" value="Esterase-like"/>
</dbReference>
<evidence type="ECO:0000313" key="2">
    <source>
        <dbReference type="Proteomes" id="UP000250557"/>
    </source>
</evidence>
<evidence type="ECO:0000313" key="1">
    <source>
        <dbReference type="EMBL" id="QEM04561.1"/>
    </source>
</evidence>
<dbReference type="Gene3D" id="2.60.40.10">
    <property type="entry name" value="Immunoglobulins"/>
    <property type="match status" value="1"/>
</dbReference>
<dbReference type="GO" id="GO:0016787">
    <property type="term" value="F:hydrolase activity"/>
    <property type="evidence" value="ECO:0007669"/>
    <property type="project" value="UniProtKB-KW"/>
</dbReference>
<reference evidence="1 2" key="1">
    <citation type="submission" date="2019-08" db="EMBL/GenBank/DDBJ databases">
        <title>Comparative genome analysis confer to the adaptation heavy metal polluted environment.</title>
        <authorList>
            <person name="Li Y."/>
        </authorList>
    </citation>
    <scope>NUCLEOTIDE SEQUENCE [LARGE SCALE GENOMIC DNA]</scope>
    <source>
        <strain evidence="1 2">P2</strain>
    </source>
</reference>
<dbReference type="Pfam" id="PF00756">
    <property type="entry name" value="Esterase"/>
    <property type="match status" value="1"/>
</dbReference>
<dbReference type="AlphaFoldDB" id="A0AAE6JFQ1"/>
<proteinExistence type="predicted"/>
<dbReference type="InterPro" id="IPR050583">
    <property type="entry name" value="Mycobacterial_A85_antigen"/>
</dbReference>
<keyword evidence="1" id="KW-0378">Hydrolase</keyword>
<name>A0AAE6JFQ1_9SPHI</name>
<accession>A0AAE6JFQ1</accession>
<dbReference type="InterPro" id="IPR013783">
    <property type="entry name" value="Ig-like_fold"/>
</dbReference>
<sequence>MIMKKIIFCAFLLFGQNFLLFSQVKISFFTGKIATLKSSSEHLFLAGDFNGWNPADKTWELLKTPGGNYVLNKELPVGIVHFKVTRGSWNSVECDVAGKPIDNRNLKIAADTTIKLDIEAWQDNFGVPEKKHTATTRVHLISEKFQMPQLGRQRRVWIYLPAGYEAGKKKYPVIYMHDGQNLFDDYTSSYGEWGIDELMDKIPVRQESIIVGIDHGGEYRITEYDPYNSKYGEGRGDDYVQFLIKELKPYIDAHYRTQTDAAHTTIAGSSMGGLISMYAALKYPGVFGNAGVFSPAFWIAPQIYDQAQQAAINKNSRFYFVCGDAESASMVADMQKMANLLKSRGVKPENAPVTVIKGASHNEKQWNGDWPGFYKWLMEF</sequence>
<dbReference type="PANTHER" id="PTHR48098">
    <property type="entry name" value="ENTEROCHELIN ESTERASE-RELATED"/>
    <property type="match status" value="1"/>
</dbReference>
<dbReference type="Gene3D" id="3.40.50.1820">
    <property type="entry name" value="alpha/beta hydrolase"/>
    <property type="match status" value="1"/>
</dbReference>
<dbReference type="EMBL" id="CP043451">
    <property type="protein sequence ID" value="QEM04561.1"/>
    <property type="molecule type" value="Genomic_DNA"/>
</dbReference>
<dbReference type="Proteomes" id="UP000250557">
    <property type="component" value="Chromosome"/>
</dbReference>
<gene>
    <name evidence="1" type="ORF">DIU31_013955</name>
</gene>
<protein>
    <submittedName>
        <fullName evidence="1">Alpha/beta hydrolase</fullName>
    </submittedName>
</protein>
<dbReference type="PANTHER" id="PTHR48098:SF6">
    <property type="entry name" value="FERRI-BACILLIBACTIN ESTERASE BESA"/>
    <property type="match status" value="1"/>
</dbReference>
<organism evidence="1 2">
    <name type="scientific">Mucilaginibacter rubeus</name>
    <dbReference type="NCBI Taxonomy" id="2027860"/>
    <lineage>
        <taxon>Bacteria</taxon>
        <taxon>Pseudomonadati</taxon>
        <taxon>Bacteroidota</taxon>
        <taxon>Sphingobacteriia</taxon>
        <taxon>Sphingobacteriales</taxon>
        <taxon>Sphingobacteriaceae</taxon>
        <taxon>Mucilaginibacter</taxon>
    </lineage>
</organism>
<dbReference type="SUPFAM" id="SSF53474">
    <property type="entry name" value="alpha/beta-Hydrolases"/>
    <property type="match status" value="1"/>
</dbReference>